<dbReference type="Proteomes" id="UP000265515">
    <property type="component" value="Unassembled WGS sequence"/>
</dbReference>
<dbReference type="Gramene" id="GBG69386">
    <property type="protein sequence ID" value="GBG69386"/>
    <property type="gene ID" value="CBR_g4079"/>
</dbReference>
<dbReference type="EMBL" id="BFEA01000114">
    <property type="protein sequence ID" value="GBG69386.1"/>
    <property type="molecule type" value="Genomic_DNA"/>
</dbReference>
<reference evidence="1 2" key="1">
    <citation type="journal article" date="2018" name="Cell">
        <title>The Chara Genome: Secondary Complexity and Implications for Plant Terrestrialization.</title>
        <authorList>
            <person name="Nishiyama T."/>
            <person name="Sakayama H."/>
            <person name="Vries J.D."/>
            <person name="Buschmann H."/>
            <person name="Saint-Marcoux D."/>
            <person name="Ullrich K.K."/>
            <person name="Haas F.B."/>
            <person name="Vanderstraeten L."/>
            <person name="Becker D."/>
            <person name="Lang D."/>
            <person name="Vosolsobe S."/>
            <person name="Rombauts S."/>
            <person name="Wilhelmsson P.K.I."/>
            <person name="Janitza P."/>
            <person name="Kern R."/>
            <person name="Heyl A."/>
            <person name="Rumpler F."/>
            <person name="Villalobos L.I.A.C."/>
            <person name="Clay J.M."/>
            <person name="Skokan R."/>
            <person name="Toyoda A."/>
            <person name="Suzuki Y."/>
            <person name="Kagoshima H."/>
            <person name="Schijlen E."/>
            <person name="Tajeshwar N."/>
            <person name="Catarino B."/>
            <person name="Hetherington A.J."/>
            <person name="Saltykova A."/>
            <person name="Bonnot C."/>
            <person name="Breuninger H."/>
            <person name="Symeonidi A."/>
            <person name="Radhakrishnan G.V."/>
            <person name="Van Nieuwerburgh F."/>
            <person name="Deforce D."/>
            <person name="Chang C."/>
            <person name="Karol K.G."/>
            <person name="Hedrich R."/>
            <person name="Ulvskov P."/>
            <person name="Glockner G."/>
            <person name="Delwiche C.F."/>
            <person name="Petrasek J."/>
            <person name="Van de Peer Y."/>
            <person name="Friml J."/>
            <person name="Beilby M."/>
            <person name="Dolan L."/>
            <person name="Kohara Y."/>
            <person name="Sugano S."/>
            <person name="Fujiyama A."/>
            <person name="Delaux P.-M."/>
            <person name="Quint M."/>
            <person name="TheiBen G."/>
            <person name="Hagemann M."/>
            <person name="Harholt J."/>
            <person name="Dunand C."/>
            <person name="Zachgo S."/>
            <person name="Langdale J."/>
            <person name="Maumus F."/>
            <person name="Straeten D.V.D."/>
            <person name="Gould S.B."/>
            <person name="Rensing S.A."/>
        </authorList>
    </citation>
    <scope>NUCLEOTIDE SEQUENCE [LARGE SCALE GENOMIC DNA]</scope>
    <source>
        <strain evidence="1 2">S276</strain>
    </source>
</reference>
<evidence type="ECO:0000313" key="1">
    <source>
        <dbReference type="EMBL" id="GBG69386.1"/>
    </source>
</evidence>
<evidence type="ECO:0000313" key="2">
    <source>
        <dbReference type="Proteomes" id="UP000265515"/>
    </source>
</evidence>
<name>A0A388KH84_CHABU</name>
<sequence length="354" mass="40247">MEAYDLGQCPCRSRRYMDMRSQALIDLLQCEGQIHVITLDSSITDNPLLQGIINAGLNHIPYMSVDIDEAENEMGGFLDKLMTEVLELRELTASTQSFLRRVILRKARMKMAKYKEQHRHVTAKPFEHPIVKRELEFLTGRFLICLTDKAPNTPAFVCKNFIWKLAFQRLSGPEFVSIAAFPASVIAKIQGELSALPVLPEAPAALPFLMTVFKAHTGVFRWITNTTKTIVSPAAELCECLLRFLLPLVQTFCMERSLEIEDRHGVKPSLWWSIASEGEFCANLPERIYSIFTTNITRCFKTIPTDSSKDSLPAAVRFYVQCAIRVQRERSSSHSIRIRVGVNGRFWLSWVDAD</sequence>
<gene>
    <name evidence="1" type="ORF">CBR_g4079</name>
</gene>
<comment type="caution">
    <text evidence="1">The sequence shown here is derived from an EMBL/GenBank/DDBJ whole genome shotgun (WGS) entry which is preliminary data.</text>
</comment>
<accession>A0A388KH84</accession>
<dbReference type="AlphaFoldDB" id="A0A388KH84"/>
<protein>
    <submittedName>
        <fullName evidence="1">Uncharacterized protein</fullName>
    </submittedName>
</protein>
<organism evidence="1 2">
    <name type="scientific">Chara braunii</name>
    <name type="common">Braun's stonewort</name>
    <dbReference type="NCBI Taxonomy" id="69332"/>
    <lineage>
        <taxon>Eukaryota</taxon>
        <taxon>Viridiplantae</taxon>
        <taxon>Streptophyta</taxon>
        <taxon>Charophyceae</taxon>
        <taxon>Charales</taxon>
        <taxon>Characeae</taxon>
        <taxon>Chara</taxon>
    </lineage>
</organism>
<keyword evidence="2" id="KW-1185">Reference proteome</keyword>
<proteinExistence type="predicted"/>